<proteinExistence type="inferred from homology"/>
<dbReference type="SUPFAM" id="SSF52833">
    <property type="entry name" value="Thioredoxin-like"/>
    <property type="match status" value="1"/>
</dbReference>
<dbReference type="CDD" id="cd03062">
    <property type="entry name" value="TRX_Fd_Sucrase"/>
    <property type="match status" value="1"/>
</dbReference>
<dbReference type="AlphaFoldDB" id="A0A8H5ZCY0"/>
<evidence type="ECO:0000313" key="3">
    <source>
        <dbReference type="EMBL" id="KAF5847961.1"/>
    </source>
</evidence>
<evidence type="ECO:0000313" key="4">
    <source>
        <dbReference type="Proteomes" id="UP000624244"/>
    </source>
</evidence>
<protein>
    <recommendedName>
        <fullName evidence="2">Altered inheritance of mitochondria protein 32</fullName>
    </recommendedName>
</protein>
<name>A0A8H5ZCY0_COCSA</name>
<dbReference type="EMBL" id="WNKQ01000012">
    <property type="protein sequence ID" value="KAF5847961.1"/>
    <property type="molecule type" value="Genomic_DNA"/>
</dbReference>
<dbReference type="InterPro" id="IPR036249">
    <property type="entry name" value="Thioredoxin-like_sf"/>
</dbReference>
<evidence type="ECO:0000256" key="1">
    <source>
        <dbReference type="ARBA" id="ARBA00038208"/>
    </source>
</evidence>
<sequence>MPLARLPRALALRAIRAFSTTRLRFQSSSIPYTPTCPSPTCECAPAPKDLDIDRKTPLLNTMAPSTPNTTTALLFPSFKRIQNLSHTPSSLSNFATAYLKAKTLHPMHTNLSAAQKANLTRDESKAASLPEVQDITKPTIFICGHGGRDQRCGILGPLLQSAFGREFQRRGLDAEVGLISHIGGHKYAGNVIAYVPPSMKGNELGGAGVWYGRVGPEHVEGLVEETFVRGRVITELLRGGVMQDGRNIGRVVEAQMKKESGEEDDGVLKLKARARG</sequence>
<accession>A0A8H5ZCY0</accession>
<evidence type="ECO:0000256" key="2">
    <source>
        <dbReference type="ARBA" id="ARBA00040895"/>
    </source>
</evidence>
<dbReference type="InterPro" id="IPR009737">
    <property type="entry name" value="Aim32/Apd1-like"/>
</dbReference>
<comment type="caution">
    <text evidence="3">The sequence shown here is derived from an EMBL/GenBank/DDBJ whole genome shotgun (WGS) entry which is preliminary data.</text>
</comment>
<dbReference type="PANTHER" id="PTHR31902">
    <property type="entry name" value="ACTIN PATCHES DISTAL PROTEIN 1"/>
    <property type="match status" value="1"/>
</dbReference>
<organism evidence="3 4">
    <name type="scientific">Cochliobolus sativus</name>
    <name type="common">Common root rot and spot blotch fungus</name>
    <name type="synonym">Bipolaris sorokiniana</name>
    <dbReference type="NCBI Taxonomy" id="45130"/>
    <lineage>
        <taxon>Eukaryota</taxon>
        <taxon>Fungi</taxon>
        <taxon>Dikarya</taxon>
        <taxon>Ascomycota</taxon>
        <taxon>Pezizomycotina</taxon>
        <taxon>Dothideomycetes</taxon>
        <taxon>Pleosporomycetidae</taxon>
        <taxon>Pleosporales</taxon>
        <taxon>Pleosporineae</taxon>
        <taxon>Pleosporaceae</taxon>
        <taxon>Bipolaris</taxon>
    </lineage>
</organism>
<dbReference type="Proteomes" id="UP000624244">
    <property type="component" value="Unassembled WGS sequence"/>
</dbReference>
<dbReference type="Pfam" id="PF06999">
    <property type="entry name" value="Suc_Fer-like"/>
    <property type="match status" value="1"/>
</dbReference>
<dbReference type="PANTHER" id="PTHR31902:SF7">
    <property type="entry name" value="ALTERED INHERITANCE OF MITOCHONDRIA PROTEIN 32"/>
    <property type="match status" value="1"/>
</dbReference>
<reference evidence="3" key="1">
    <citation type="submission" date="2019-11" db="EMBL/GenBank/DDBJ databases">
        <title>Bipolaris sorokiniana Genome sequencing.</title>
        <authorList>
            <person name="Wang H."/>
        </authorList>
    </citation>
    <scope>NUCLEOTIDE SEQUENCE</scope>
</reference>
<gene>
    <name evidence="3" type="ORF">GGP41_009176</name>
</gene>
<comment type="similarity">
    <text evidence="1">Belongs to the AIM32 family.</text>
</comment>
<dbReference type="Gene3D" id="3.40.30.10">
    <property type="entry name" value="Glutaredoxin"/>
    <property type="match status" value="1"/>
</dbReference>